<feature type="transmembrane region" description="Helical" evidence="1">
    <location>
        <begin position="124"/>
        <end position="143"/>
    </location>
</feature>
<dbReference type="Pfam" id="PF20151">
    <property type="entry name" value="DUF6533"/>
    <property type="match status" value="1"/>
</dbReference>
<gene>
    <name evidence="3" type="ORF">ONZ51_g279</name>
</gene>
<feature type="domain" description="DUF6533" evidence="2">
    <location>
        <begin position="21"/>
        <end position="66"/>
    </location>
</feature>
<proteinExistence type="predicted"/>
<dbReference type="EMBL" id="JAPEVG010000003">
    <property type="protein sequence ID" value="KAJ8501909.1"/>
    <property type="molecule type" value="Genomic_DNA"/>
</dbReference>
<dbReference type="InterPro" id="IPR045340">
    <property type="entry name" value="DUF6533"/>
</dbReference>
<keyword evidence="1" id="KW-0472">Membrane</keyword>
<protein>
    <recommendedName>
        <fullName evidence="2">DUF6533 domain-containing protein</fullName>
    </recommendedName>
</protein>
<keyword evidence="1" id="KW-1133">Transmembrane helix</keyword>
<reference evidence="3" key="1">
    <citation type="submission" date="2022-11" db="EMBL/GenBank/DDBJ databases">
        <title>Genome Sequence of Cubamyces cubensis.</title>
        <authorList>
            <person name="Buettner E."/>
        </authorList>
    </citation>
    <scope>NUCLEOTIDE SEQUENCE</scope>
    <source>
        <strain evidence="3">MPL-01</strain>
    </source>
</reference>
<feature type="transmembrane region" description="Helical" evidence="1">
    <location>
        <begin position="174"/>
        <end position="194"/>
    </location>
</feature>
<evidence type="ECO:0000256" key="1">
    <source>
        <dbReference type="SAM" id="Phobius"/>
    </source>
</evidence>
<keyword evidence="4" id="KW-1185">Reference proteome</keyword>
<feature type="transmembrane region" description="Helical" evidence="1">
    <location>
        <begin position="52"/>
        <end position="77"/>
    </location>
</feature>
<evidence type="ECO:0000259" key="2">
    <source>
        <dbReference type="Pfam" id="PF20151"/>
    </source>
</evidence>
<dbReference type="AlphaFoldDB" id="A0AAD7U3K9"/>
<name>A0AAD7U3K9_9APHY</name>
<comment type="caution">
    <text evidence="3">The sequence shown here is derived from an EMBL/GenBank/DDBJ whole genome shotgun (WGS) entry which is preliminary data.</text>
</comment>
<accession>A0AAD7U3K9</accession>
<feature type="transmembrane region" description="Helical" evidence="1">
    <location>
        <begin position="97"/>
        <end position="117"/>
    </location>
</feature>
<evidence type="ECO:0000313" key="4">
    <source>
        <dbReference type="Proteomes" id="UP001215151"/>
    </source>
</evidence>
<sequence length="369" mass="41351">MNATEYAAWVKETDELRTTFYVGIASFTALVWDHIITFADEVEYIWKRKKGPLIYLFFLNRYLTPLGFIINLFAYFSPVWTPSMYVLVCEHFVRYEGSMTVIGINTTALMMLLRIYAMYERKKAVVVFVAVIFCVELGVNAWLLTHGVAVRHQAGITGTACTMIFDPNKVKGPIASASAWLPLLYDTVVLAFTLKRTYRGLKNPTAGRIMRVLMKEGLIVIFTITLILTLMIIFAPDGLKNLTAQTEYLMTVAMMSRITLHLKKQAHKTWDSWGLEGTSVDSLSSPASPTGRHGGIRFARGGGFVSAGTAMNITIQEYSVVHDDRGDEVQMPHPTHTHSKPTLASHIPEWHEMGPVRVSIHTDSNGRAL</sequence>
<organism evidence="3 4">
    <name type="scientific">Trametes cubensis</name>
    <dbReference type="NCBI Taxonomy" id="1111947"/>
    <lineage>
        <taxon>Eukaryota</taxon>
        <taxon>Fungi</taxon>
        <taxon>Dikarya</taxon>
        <taxon>Basidiomycota</taxon>
        <taxon>Agaricomycotina</taxon>
        <taxon>Agaricomycetes</taxon>
        <taxon>Polyporales</taxon>
        <taxon>Polyporaceae</taxon>
        <taxon>Trametes</taxon>
    </lineage>
</organism>
<feature type="transmembrane region" description="Helical" evidence="1">
    <location>
        <begin position="218"/>
        <end position="236"/>
    </location>
</feature>
<evidence type="ECO:0000313" key="3">
    <source>
        <dbReference type="EMBL" id="KAJ8501909.1"/>
    </source>
</evidence>
<keyword evidence="1" id="KW-0812">Transmembrane</keyword>
<dbReference type="Proteomes" id="UP001215151">
    <property type="component" value="Unassembled WGS sequence"/>
</dbReference>